<protein>
    <submittedName>
        <fullName evidence="1">Uncharacterized protein</fullName>
    </submittedName>
</protein>
<reference evidence="1" key="2">
    <citation type="submission" date="2021-02" db="EMBL/GenBank/DDBJ databases">
        <authorList>
            <person name="Kimball J.A."/>
            <person name="Haas M.W."/>
            <person name="Macchietto M."/>
            <person name="Kono T."/>
            <person name="Duquette J."/>
            <person name="Shao M."/>
        </authorList>
    </citation>
    <scope>NUCLEOTIDE SEQUENCE</scope>
    <source>
        <tissue evidence="1">Fresh leaf tissue</tissue>
    </source>
</reference>
<reference evidence="1" key="1">
    <citation type="journal article" date="2021" name="bioRxiv">
        <title>Whole Genome Assembly and Annotation of Northern Wild Rice, Zizania palustris L., Supports a Whole Genome Duplication in the Zizania Genus.</title>
        <authorList>
            <person name="Haas M."/>
            <person name="Kono T."/>
            <person name="Macchietto M."/>
            <person name="Millas R."/>
            <person name="McGilp L."/>
            <person name="Shao M."/>
            <person name="Duquette J."/>
            <person name="Hirsch C.N."/>
            <person name="Kimball J."/>
        </authorList>
    </citation>
    <scope>NUCLEOTIDE SEQUENCE</scope>
    <source>
        <tissue evidence="1">Fresh leaf tissue</tissue>
    </source>
</reference>
<evidence type="ECO:0000313" key="2">
    <source>
        <dbReference type="Proteomes" id="UP000729402"/>
    </source>
</evidence>
<proteinExistence type="predicted"/>
<dbReference type="AlphaFoldDB" id="A0A8J5RJ25"/>
<organism evidence="1 2">
    <name type="scientific">Zizania palustris</name>
    <name type="common">Northern wild rice</name>
    <dbReference type="NCBI Taxonomy" id="103762"/>
    <lineage>
        <taxon>Eukaryota</taxon>
        <taxon>Viridiplantae</taxon>
        <taxon>Streptophyta</taxon>
        <taxon>Embryophyta</taxon>
        <taxon>Tracheophyta</taxon>
        <taxon>Spermatophyta</taxon>
        <taxon>Magnoliopsida</taxon>
        <taxon>Liliopsida</taxon>
        <taxon>Poales</taxon>
        <taxon>Poaceae</taxon>
        <taxon>BOP clade</taxon>
        <taxon>Oryzoideae</taxon>
        <taxon>Oryzeae</taxon>
        <taxon>Zizaniinae</taxon>
        <taxon>Zizania</taxon>
    </lineage>
</organism>
<gene>
    <name evidence="1" type="ORF">GUJ93_ZPchr0009g348</name>
</gene>
<comment type="caution">
    <text evidence="1">The sequence shown here is derived from an EMBL/GenBank/DDBJ whole genome shotgun (WGS) entry which is preliminary data.</text>
</comment>
<name>A0A8J5RJ25_ZIZPA</name>
<sequence length="167" mass="18041">MQELVPCFIATPLPLLYTKVRLSPTACKHSSCSSSPPENSRVRSASPDFLLCSSSKTESDLSPRRNPQIDADRFDLTRVVKSKEPQILGLEAWRLRIILVVCGVVGALLLCPGEASVHEYRGLGFLTKGNAFILHAGSEGLYAPVSPANVTDEDDEDAAAVADAFIR</sequence>
<accession>A0A8J5RJ25</accession>
<keyword evidence="2" id="KW-1185">Reference proteome</keyword>
<dbReference type="EMBL" id="JAAALK010000289">
    <property type="protein sequence ID" value="KAG8050097.1"/>
    <property type="molecule type" value="Genomic_DNA"/>
</dbReference>
<dbReference type="Proteomes" id="UP000729402">
    <property type="component" value="Unassembled WGS sequence"/>
</dbReference>
<evidence type="ECO:0000313" key="1">
    <source>
        <dbReference type="EMBL" id="KAG8050097.1"/>
    </source>
</evidence>